<reference evidence="1" key="1">
    <citation type="submission" date="2018-02" db="EMBL/GenBank/DDBJ databases">
        <title>Rhizophora mucronata_Transcriptome.</title>
        <authorList>
            <person name="Meera S.P."/>
            <person name="Sreeshan A."/>
            <person name="Augustine A."/>
        </authorList>
    </citation>
    <scope>NUCLEOTIDE SEQUENCE</scope>
    <source>
        <tissue evidence="1">Leaf</tissue>
    </source>
</reference>
<proteinExistence type="predicted"/>
<dbReference type="EMBL" id="GGEC01081458">
    <property type="protein sequence ID" value="MBX61942.1"/>
    <property type="molecule type" value="Transcribed_RNA"/>
</dbReference>
<dbReference type="AlphaFoldDB" id="A0A2P2Q4N1"/>
<accession>A0A2P2Q4N1</accession>
<name>A0A2P2Q4N1_RHIMU</name>
<evidence type="ECO:0000313" key="1">
    <source>
        <dbReference type="EMBL" id="MBX61942.1"/>
    </source>
</evidence>
<organism evidence="1">
    <name type="scientific">Rhizophora mucronata</name>
    <name type="common">Asiatic mangrove</name>
    <dbReference type="NCBI Taxonomy" id="61149"/>
    <lineage>
        <taxon>Eukaryota</taxon>
        <taxon>Viridiplantae</taxon>
        <taxon>Streptophyta</taxon>
        <taxon>Embryophyta</taxon>
        <taxon>Tracheophyta</taxon>
        <taxon>Spermatophyta</taxon>
        <taxon>Magnoliopsida</taxon>
        <taxon>eudicotyledons</taxon>
        <taxon>Gunneridae</taxon>
        <taxon>Pentapetalae</taxon>
        <taxon>rosids</taxon>
        <taxon>fabids</taxon>
        <taxon>Malpighiales</taxon>
        <taxon>Rhizophoraceae</taxon>
        <taxon>Rhizophora</taxon>
    </lineage>
</organism>
<protein>
    <submittedName>
        <fullName evidence="1">Uncharacterized protein</fullName>
    </submittedName>
</protein>
<sequence>MALYSHGISPHFEQGGLRINPMSNCQTCWIRDSSN</sequence>